<evidence type="ECO:0000256" key="2">
    <source>
        <dbReference type="ARBA" id="ARBA00006897"/>
    </source>
</evidence>
<dbReference type="AlphaFoldDB" id="A0AAN6JXV1"/>
<dbReference type="GO" id="GO:0071586">
    <property type="term" value="P:CAAX-box protein processing"/>
    <property type="evidence" value="ECO:0007669"/>
    <property type="project" value="InterPro"/>
</dbReference>
<evidence type="ECO:0000256" key="6">
    <source>
        <dbReference type="ARBA" id="ARBA00022824"/>
    </source>
</evidence>
<comment type="similarity">
    <text evidence="2">Belongs to the peptidase U48 family.</text>
</comment>
<evidence type="ECO:0000256" key="3">
    <source>
        <dbReference type="ARBA" id="ARBA00022670"/>
    </source>
</evidence>
<keyword evidence="4" id="KW-0812">Transmembrane</keyword>
<dbReference type="EMBL" id="JAPDMZ010000088">
    <property type="protein sequence ID" value="KAK0550717.1"/>
    <property type="molecule type" value="Genomic_DNA"/>
</dbReference>
<name>A0AAN6JXV1_9BASI</name>
<comment type="caution">
    <text evidence="13">The sequence shown here is derived from an EMBL/GenBank/DDBJ whole genome shotgun (WGS) entry which is preliminary data.</text>
</comment>
<keyword evidence="6" id="KW-0256">Endoplasmic reticulum</keyword>
<keyword evidence="3 13" id="KW-0645">Protease</keyword>
<evidence type="ECO:0000256" key="10">
    <source>
        <dbReference type="ARBA" id="ARBA00049729"/>
    </source>
</evidence>
<proteinExistence type="inferred from homology"/>
<evidence type="ECO:0000256" key="9">
    <source>
        <dbReference type="ARBA" id="ARBA00047280"/>
    </source>
</evidence>
<dbReference type="InterPro" id="IPR003675">
    <property type="entry name" value="Rce1/LyrA-like_dom"/>
</dbReference>
<feature type="compositionally biased region" description="Acidic residues" evidence="11">
    <location>
        <begin position="88"/>
        <end position="98"/>
    </location>
</feature>
<dbReference type="Proteomes" id="UP001176517">
    <property type="component" value="Unassembled WGS sequence"/>
</dbReference>
<dbReference type="GO" id="GO:0004222">
    <property type="term" value="F:metalloendopeptidase activity"/>
    <property type="evidence" value="ECO:0007669"/>
    <property type="project" value="InterPro"/>
</dbReference>
<protein>
    <recommendedName>
        <fullName evidence="10">intramembrane prenyl-peptidase Rce1</fullName>
        <ecNumber evidence="10">3.4.26.1</ecNumber>
    </recommendedName>
</protein>
<keyword evidence="14" id="KW-1185">Reference proteome</keyword>
<evidence type="ECO:0000256" key="7">
    <source>
        <dbReference type="ARBA" id="ARBA00022989"/>
    </source>
</evidence>
<keyword evidence="5" id="KW-0378">Hydrolase</keyword>
<gene>
    <name evidence="13" type="primary">RCE1</name>
    <name evidence="13" type="ORF">OC846_003574</name>
</gene>
<reference evidence="13" key="1">
    <citation type="journal article" date="2023" name="PhytoFront">
        <title>Draft Genome Resources of Seven Strains of Tilletia horrida, Causal Agent of Kernel Smut of Rice.</title>
        <authorList>
            <person name="Khanal S."/>
            <person name="Antony Babu S."/>
            <person name="Zhou X.G."/>
        </authorList>
    </citation>
    <scope>NUCLEOTIDE SEQUENCE</scope>
    <source>
        <strain evidence="13">TX6</strain>
    </source>
</reference>
<dbReference type="PANTHER" id="PTHR13046:SF0">
    <property type="entry name" value="CAAX PRENYL PROTEASE 2"/>
    <property type="match status" value="1"/>
</dbReference>
<evidence type="ECO:0000256" key="1">
    <source>
        <dbReference type="ARBA" id="ARBA00004477"/>
    </source>
</evidence>
<feature type="region of interest" description="Disordered" evidence="11">
    <location>
        <begin position="62"/>
        <end position="98"/>
    </location>
</feature>
<keyword evidence="8" id="KW-0472">Membrane</keyword>
<comment type="subcellular location">
    <subcellularLocation>
        <location evidence="1">Endoplasmic reticulum membrane</location>
        <topology evidence="1">Multi-pass membrane protein</topology>
    </subcellularLocation>
</comment>
<comment type="catalytic activity">
    <reaction evidence="9">
        <text>Hydrolyzes the peptide bond -P2-(S-farnesyl or geranylgeranyl)C-P1'-P2'-P3'-COOH where P1' and P2' are amino acids with aliphatic sidechains and P3' is any C-terminal residue.</text>
        <dbReference type="EC" id="3.4.26.1"/>
    </reaction>
</comment>
<dbReference type="GO" id="GO:0005789">
    <property type="term" value="C:endoplasmic reticulum membrane"/>
    <property type="evidence" value="ECO:0007669"/>
    <property type="project" value="UniProtKB-SubCell"/>
</dbReference>
<dbReference type="EC" id="3.4.26.1" evidence="10"/>
<dbReference type="Pfam" id="PF02517">
    <property type="entry name" value="Rce1-like"/>
    <property type="match status" value="1"/>
</dbReference>
<organism evidence="13 14">
    <name type="scientific">Tilletia horrida</name>
    <dbReference type="NCBI Taxonomy" id="155126"/>
    <lineage>
        <taxon>Eukaryota</taxon>
        <taxon>Fungi</taxon>
        <taxon>Dikarya</taxon>
        <taxon>Basidiomycota</taxon>
        <taxon>Ustilaginomycotina</taxon>
        <taxon>Exobasidiomycetes</taxon>
        <taxon>Tilletiales</taxon>
        <taxon>Tilletiaceae</taxon>
        <taxon>Tilletia</taxon>
    </lineage>
</organism>
<keyword evidence="7" id="KW-1133">Transmembrane helix</keyword>
<evidence type="ECO:0000313" key="13">
    <source>
        <dbReference type="EMBL" id="KAK0550717.1"/>
    </source>
</evidence>
<feature type="domain" description="CAAX prenyl protease 2/Lysostaphin resistance protein A-like" evidence="12">
    <location>
        <begin position="240"/>
        <end position="349"/>
    </location>
</feature>
<evidence type="ECO:0000313" key="14">
    <source>
        <dbReference type="Proteomes" id="UP001176517"/>
    </source>
</evidence>
<feature type="compositionally biased region" description="Basic residues" evidence="11">
    <location>
        <begin position="63"/>
        <end position="72"/>
    </location>
</feature>
<dbReference type="PANTHER" id="PTHR13046">
    <property type="entry name" value="PROTEASE U48 CAAX PRENYL PROTEASE RCE1"/>
    <property type="match status" value="1"/>
</dbReference>
<accession>A0AAN6JXV1</accession>
<evidence type="ECO:0000256" key="8">
    <source>
        <dbReference type="ARBA" id="ARBA00023136"/>
    </source>
</evidence>
<evidence type="ECO:0000256" key="11">
    <source>
        <dbReference type="SAM" id="MobiDB-lite"/>
    </source>
</evidence>
<evidence type="ECO:0000259" key="12">
    <source>
        <dbReference type="Pfam" id="PF02517"/>
    </source>
</evidence>
<evidence type="ECO:0000256" key="4">
    <source>
        <dbReference type="ARBA" id="ARBA00022692"/>
    </source>
</evidence>
<evidence type="ECO:0000256" key="5">
    <source>
        <dbReference type="ARBA" id="ARBA00022801"/>
    </source>
</evidence>
<sequence>MACVLEHLHSQVLPSGPLIRPSVAAWASVGLTSGYVLSLYLSTSTRVGSKSAYYITTVTQTVRTRRRRRTPKHAPADNSGSLVKNEPSQEDEAEYEEVEEEVVQEVRVPLDKNHPRVVAARIKVALSSTVAATAATFAFLNRYGSPNVITSSMLRIPICFTFLGLPLPLPSFLNSSVLPLRPSLGYLALNHYLPALTLPLALTTCLFTGPLFVDWLGGTLLPGQAGWSWSENVASKYNNIWGLRNYLVGPLTEEIVFRACILNLHHASGSSNTVKIFVTPLYFGVAHMHHAWETYVKGGRTRQALVRGVLQSVFQFGYTTLFGWYADFVFLRTNSILAPIICHSFCNMMGLPDIASALEEHPKRRTGENINGSHRTVFFEMAQLTSVTVPEPLPPPASHHRRVSARDRDLLGDALESDRTCIVLWLRILAVIRIKATAGAAAYVSPTFIGPGKEQPAARISSSVRFVASEVENGGGGSILFSIYFYGFIGGRR</sequence>
<dbReference type="InterPro" id="IPR039731">
    <property type="entry name" value="Rce1"/>
</dbReference>